<dbReference type="GO" id="GO:0016020">
    <property type="term" value="C:membrane"/>
    <property type="evidence" value="ECO:0007669"/>
    <property type="project" value="InterPro"/>
</dbReference>
<evidence type="ECO:0000259" key="2">
    <source>
        <dbReference type="Pfam" id="PF00892"/>
    </source>
</evidence>
<evidence type="ECO:0000256" key="1">
    <source>
        <dbReference type="SAM" id="Phobius"/>
    </source>
</evidence>
<dbReference type="PANTHER" id="PTHR22911:SF79">
    <property type="entry name" value="MOBA-LIKE NTP TRANSFERASE DOMAIN-CONTAINING PROTEIN"/>
    <property type="match status" value="1"/>
</dbReference>
<keyword evidence="1" id="KW-0812">Transmembrane</keyword>
<feature type="transmembrane region" description="Helical" evidence="1">
    <location>
        <begin position="90"/>
        <end position="111"/>
    </location>
</feature>
<keyword evidence="1" id="KW-0472">Membrane</keyword>
<evidence type="ECO:0000313" key="4">
    <source>
        <dbReference type="Proteomes" id="UP000319143"/>
    </source>
</evidence>
<feature type="domain" description="EamA" evidence="2">
    <location>
        <begin position="146"/>
        <end position="284"/>
    </location>
</feature>
<feature type="transmembrane region" description="Helical" evidence="1">
    <location>
        <begin position="269"/>
        <end position="286"/>
    </location>
</feature>
<dbReference type="Proteomes" id="UP000319143">
    <property type="component" value="Unassembled WGS sequence"/>
</dbReference>
<organism evidence="3 4">
    <name type="scientific">Novipirellula artificiosorum</name>
    <dbReference type="NCBI Taxonomy" id="2528016"/>
    <lineage>
        <taxon>Bacteria</taxon>
        <taxon>Pseudomonadati</taxon>
        <taxon>Planctomycetota</taxon>
        <taxon>Planctomycetia</taxon>
        <taxon>Pirellulales</taxon>
        <taxon>Pirellulaceae</taxon>
        <taxon>Novipirellula</taxon>
    </lineage>
</organism>
<comment type="caution">
    <text evidence="3">The sequence shown here is derived from an EMBL/GenBank/DDBJ whole genome shotgun (WGS) entry which is preliminary data.</text>
</comment>
<reference evidence="3 4" key="1">
    <citation type="submission" date="2019-02" db="EMBL/GenBank/DDBJ databases">
        <title>Deep-cultivation of Planctomycetes and their phenomic and genomic characterization uncovers novel biology.</title>
        <authorList>
            <person name="Wiegand S."/>
            <person name="Jogler M."/>
            <person name="Boedeker C."/>
            <person name="Pinto D."/>
            <person name="Vollmers J."/>
            <person name="Rivas-Marin E."/>
            <person name="Kohn T."/>
            <person name="Peeters S.H."/>
            <person name="Heuer A."/>
            <person name="Rast P."/>
            <person name="Oberbeckmann S."/>
            <person name="Bunk B."/>
            <person name="Jeske O."/>
            <person name="Meyerdierks A."/>
            <person name="Storesund J.E."/>
            <person name="Kallscheuer N."/>
            <person name="Luecker S."/>
            <person name="Lage O.M."/>
            <person name="Pohl T."/>
            <person name="Merkel B.J."/>
            <person name="Hornburger P."/>
            <person name="Mueller R.-W."/>
            <person name="Bruemmer F."/>
            <person name="Labrenz M."/>
            <person name="Spormann A.M."/>
            <person name="Op Den Camp H."/>
            <person name="Overmann J."/>
            <person name="Amann R."/>
            <person name="Jetten M.S.M."/>
            <person name="Mascher T."/>
            <person name="Medema M.H."/>
            <person name="Devos D.P."/>
            <person name="Kaster A.-K."/>
            <person name="Ovreas L."/>
            <person name="Rohde M."/>
            <person name="Galperin M.Y."/>
            <person name="Jogler C."/>
        </authorList>
    </citation>
    <scope>NUCLEOTIDE SEQUENCE [LARGE SCALE GENOMIC DNA]</scope>
    <source>
        <strain evidence="3 4">Poly41</strain>
    </source>
</reference>
<feature type="transmembrane region" description="Helical" evidence="1">
    <location>
        <begin position="123"/>
        <end position="139"/>
    </location>
</feature>
<proteinExistence type="predicted"/>
<keyword evidence="4" id="KW-1185">Reference proteome</keyword>
<dbReference type="OrthoDB" id="9150437at2"/>
<feature type="transmembrane region" description="Helical" evidence="1">
    <location>
        <begin position="12"/>
        <end position="31"/>
    </location>
</feature>
<feature type="transmembrane region" description="Helical" evidence="1">
    <location>
        <begin position="211"/>
        <end position="229"/>
    </location>
</feature>
<gene>
    <name evidence="3" type="ORF">Poly41_51710</name>
</gene>
<dbReference type="InterPro" id="IPR037185">
    <property type="entry name" value="EmrE-like"/>
</dbReference>
<keyword evidence="1" id="KW-1133">Transmembrane helix</keyword>
<feature type="transmembrane region" description="Helical" evidence="1">
    <location>
        <begin position="37"/>
        <end position="54"/>
    </location>
</feature>
<name>A0A5C6DCB9_9BACT</name>
<dbReference type="Pfam" id="PF00892">
    <property type="entry name" value="EamA"/>
    <property type="match status" value="2"/>
</dbReference>
<dbReference type="SUPFAM" id="SSF103481">
    <property type="entry name" value="Multidrug resistance efflux transporter EmrE"/>
    <property type="match status" value="1"/>
</dbReference>
<protein>
    <submittedName>
        <fullName evidence="3">EamA-like transporter family protein</fullName>
    </submittedName>
</protein>
<dbReference type="InterPro" id="IPR000620">
    <property type="entry name" value="EamA_dom"/>
</dbReference>
<feature type="transmembrane region" description="Helical" evidence="1">
    <location>
        <begin position="145"/>
        <end position="163"/>
    </location>
</feature>
<evidence type="ECO:0000313" key="3">
    <source>
        <dbReference type="EMBL" id="TWU33417.1"/>
    </source>
</evidence>
<accession>A0A5C6DCB9</accession>
<dbReference type="EMBL" id="SJPV01000010">
    <property type="protein sequence ID" value="TWU33417.1"/>
    <property type="molecule type" value="Genomic_DNA"/>
</dbReference>
<dbReference type="AlphaFoldDB" id="A0A5C6DCB9"/>
<feature type="transmembrane region" description="Helical" evidence="1">
    <location>
        <begin position="66"/>
        <end position="84"/>
    </location>
</feature>
<sequence>MNHPDASTRDYLKLHFIILMWGFTGVLGELIDLPAIELVWFRCVLAACTLAMILRSQIRIERRDALRLGCVGAMIGLHWVLFFLAVKISNVSVCMVGMATTSLWTAILEPLMLPAAKFRRGDLVFGFLIILAVAGIVRSELDHSLGFAVAIASAIVAAIFSILNSPFAKRLDHRVIAFYEMIGAALFCGLCFPVSAYWLSEGRGLDLRPGLFDSIYLVVLAVVCTVYAFSQYVELLKRMSVFTINFANNLEPVYGMLMGALLFADYQSLGVGFYAGAVAIAILVLLHTKLSRRKPMAVN</sequence>
<feature type="transmembrane region" description="Helical" evidence="1">
    <location>
        <begin position="241"/>
        <end position="263"/>
    </location>
</feature>
<dbReference type="PANTHER" id="PTHR22911">
    <property type="entry name" value="ACYL-MALONYL CONDENSING ENZYME-RELATED"/>
    <property type="match status" value="1"/>
</dbReference>
<feature type="transmembrane region" description="Helical" evidence="1">
    <location>
        <begin position="175"/>
        <end position="199"/>
    </location>
</feature>
<dbReference type="RefSeq" id="WP_146529810.1">
    <property type="nucleotide sequence ID" value="NZ_SJPV01000010.1"/>
</dbReference>
<feature type="domain" description="EamA" evidence="2">
    <location>
        <begin position="18"/>
        <end position="137"/>
    </location>
</feature>